<feature type="binding site" evidence="6">
    <location>
        <position position="62"/>
    </location>
    <ligand>
        <name>3-dehydroquinate</name>
        <dbReference type="ChEBI" id="CHEBI:32364"/>
    </ligand>
</feature>
<proteinExistence type="inferred from homology"/>
<evidence type="ECO:0000256" key="3">
    <source>
        <dbReference type="ARBA" id="ARBA00023141"/>
    </source>
</evidence>
<evidence type="ECO:0000313" key="8">
    <source>
        <dbReference type="EMBL" id="OOS19111.1"/>
    </source>
</evidence>
<organism evidence="7 12">
    <name type="scientific">Streptococcus mitis</name>
    <dbReference type="NCBI Taxonomy" id="28037"/>
    <lineage>
        <taxon>Bacteria</taxon>
        <taxon>Bacillati</taxon>
        <taxon>Bacillota</taxon>
        <taxon>Bacilli</taxon>
        <taxon>Lactobacillales</taxon>
        <taxon>Streptococcaceae</taxon>
        <taxon>Streptococcus</taxon>
        <taxon>Streptococcus mitis group</taxon>
    </lineage>
</organism>
<dbReference type="NCBIfam" id="TIGR01093">
    <property type="entry name" value="aroD"/>
    <property type="match status" value="1"/>
</dbReference>
<dbReference type="EMBL" id="RJNW01000003">
    <property type="protein sequence ID" value="RSI86789.1"/>
    <property type="molecule type" value="Genomic_DNA"/>
</dbReference>
<dbReference type="Proteomes" id="UP000190652">
    <property type="component" value="Unassembled WGS sequence"/>
</dbReference>
<evidence type="ECO:0000256" key="5">
    <source>
        <dbReference type="ARBA" id="ARBA00023270"/>
    </source>
</evidence>
<name>A0A081PXZ1_STRMT</name>
<dbReference type="EMBL" id="MUYO01000001">
    <property type="protein sequence ID" value="OOS19111.1"/>
    <property type="molecule type" value="Genomic_DNA"/>
</dbReference>
<evidence type="ECO:0000256" key="6">
    <source>
        <dbReference type="HAMAP-Rule" id="MF_00214"/>
    </source>
</evidence>
<evidence type="ECO:0000313" key="9">
    <source>
        <dbReference type="EMBL" id="RSI86789.1"/>
    </source>
</evidence>
<dbReference type="Proteomes" id="UP000271977">
    <property type="component" value="Unassembled WGS sequence"/>
</dbReference>
<feature type="active site" description="Proton donor/acceptor" evidence="6">
    <location>
        <position position="118"/>
    </location>
</feature>
<evidence type="ECO:0000313" key="11">
    <source>
        <dbReference type="EMBL" id="RSJ89783.1"/>
    </source>
</evidence>
<dbReference type="InterPro" id="IPR050146">
    <property type="entry name" value="Type-I_3-dehydroquinase"/>
</dbReference>
<dbReference type="GO" id="GO:0009073">
    <property type="term" value="P:aromatic amino acid family biosynthetic process"/>
    <property type="evidence" value="ECO:0007669"/>
    <property type="project" value="UniProtKB-KW"/>
</dbReference>
<dbReference type="EMBL" id="RJOG01000002">
    <property type="protein sequence ID" value="RSJ08090.1"/>
    <property type="molecule type" value="Genomic_DNA"/>
</dbReference>
<feature type="binding site" evidence="6">
    <location>
        <position position="205"/>
    </location>
    <ligand>
        <name>3-dehydroquinate</name>
        <dbReference type="ChEBI" id="CHEBI:32364"/>
    </ligand>
</feature>
<dbReference type="GO" id="GO:0008652">
    <property type="term" value="P:amino acid biosynthetic process"/>
    <property type="evidence" value="ECO:0007669"/>
    <property type="project" value="UniProtKB-KW"/>
</dbReference>
<evidence type="ECO:0000313" key="16">
    <source>
        <dbReference type="Proteomes" id="UP000278063"/>
    </source>
</evidence>
<protein>
    <recommendedName>
        <fullName evidence="6">3-dehydroquinate dehydratase</fullName>
        <shortName evidence="6">3-dehydroquinase</shortName>
        <ecNumber evidence="6">4.2.1.10</ecNumber>
    </recommendedName>
    <alternativeName>
        <fullName evidence="6">Type I DHQase</fullName>
    </alternativeName>
    <alternativeName>
        <fullName evidence="6">Type I dehydroquinase</fullName>
        <shortName evidence="6">DHQ1</shortName>
    </alternativeName>
</protein>
<evidence type="ECO:0000256" key="2">
    <source>
        <dbReference type="ARBA" id="ARBA00022605"/>
    </source>
</evidence>
<comment type="pathway">
    <text evidence="6">Metabolic intermediate biosynthesis; chorismate biosynthesis; chorismate from D-erythrose 4-phosphate and phosphoenolpyruvate: step 3/7.</text>
</comment>
<dbReference type="Gene3D" id="3.20.20.70">
    <property type="entry name" value="Aldolase class I"/>
    <property type="match status" value="1"/>
</dbReference>
<keyword evidence="4 6" id="KW-0456">Lyase</keyword>
<dbReference type="Proteomes" id="UP000273244">
    <property type="component" value="Unassembled WGS sequence"/>
</dbReference>
<dbReference type="Proteomes" id="UP000278063">
    <property type="component" value="Unassembled WGS sequence"/>
</dbReference>
<dbReference type="CDD" id="cd00502">
    <property type="entry name" value="DHQase_I"/>
    <property type="match status" value="1"/>
</dbReference>
<keyword evidence="2 6" id="KW-0028">Amino-acid biosynthesis</keyword>
<dbReference type="PANTHER" id="PTHR43699">
    <property type="entry name" value="3-DEHYDROQUINATE DEHYDRATASE"/>
    <property type="match status" value="1"/>
</dbReference>
<dbReference type="Proteomes" id="UP000028090">
    <property type="component" value="Unassembled WGS sequence"/>
</dbReference>
<evidence type="ECO:0000256" key="1">
    <source>
        <dbReference type="ARBA" id="ARBA00001864"/>
    </source>
</evidence>
<dbReference type="InterPro" id="IPR013785">
    <property type="entry name" value="Aldolase_TIM"/>
</dbReference>
<gene>
    <name evidence="6 7" type="primary">aroD</name>
    <name evidence="8" type="ORF">B0686_03955</name>
    <name evidence="11" type="ORF">D8789_06445</name>
    <name evidence="10" type="ORF">D8837_00990</name>
    <name evidence="9" type="ORF">D8849_05750</name>
    <name evidence="7" type="ORF">SK629_1075</name>
</gene>
<evidence type="ECO:0000313" key="13">
    <source>
        <dbReference type="Proteomes" id="UP000190652"/>
    </source>
</evidence>
<evidence type="ECO:0000313" key="12">
    <source>
        <dbReference type="Proteomes" id="UP000028090"/>
    </source>
</evidence>
<dbReference type="EMBL" id="RJPV01000004">
    <property type="protein sequence ID" value="RSJ89783.1"/>
    <property type="molecule type" value="Genomic_DNA"/>
</dbReference>
<dbReference type="InterPro" id="IPR001381">
    <property type="entry name" value="DHquinase_I"/>
</dbReference>
<dbReference type="PANTHER" id="PTHR43699:SF1">
    <property type="entry name" value="3-DEHYDROQUINATE DEHYDRATASE"/>
    <property type="match status" value="1"/>
</dbReference>
<evidence type="ECO:0000313" key="10">
    <source>
        <dbReference type="EMBL" id="RSJ08090.1"/>
    </source>
</evidence>
<feature type="binding site" evidence="6">
    <location>
        <begin position="30"/>
        <end position="32"/>
    </location>
    <ligand>
        <name>3-dehydroquinate</name>
        <dbReference type="ChEBI" id="CHEBI:32364"/>
    </ligand>
</feature>
<dbReference type="GO" id="GO:0003855">
    <property type="term" value="F:3-dehydroquinate dehydratase activity"/>
    <property type="evidence" value="ECO:0007669"/>
    <property type="project" value="UniProtKB-UniRule"/>
</dbReference>
<sequence length="225" mass="25676">MKLIVSVMPRSLEEAQALDATRYLDADIIEWRADYLPKEAILQVAPAIFEKFAGRELVFTLRTRAEGGEIDLSPEEYIHLIKEVAQLYQPDYIDFEYYSYKDVFEEMLDFPNLVLSYHNFQETPENMMEILSELTSLNPKLVKVAVMAHTEQDVLDLMNYTRGFKTLNPEQEYVTISMGKVGKVSRITADVTGSSWSFASLDEASAPGQISLANMKKIREILDEA</sequence>
<dbReference type="OrthoDB" id="9813659at2"/>
<accession>A0A081PXZ1</accession>
<reference evidence="14 15" key="3">
    <citation type="submission" date="2018-11" db="EMBL/GenBank/DDBJ databases">
        <title>Species Designations Belie Phenotypic and Genotypic Heterogeneity in Oral Streptococci.</title>
        <authorList>
            <person name="Velsko I."/>
        </authorList>
    </citation>
    <scope>NUCLEOTIDE SEQUENCE [LARGE SCALE GENOMIC DNA]</scope>
    <source>
        <strain evidence="10 15">BCC07</strain>
        <strain evidence="11 14">BCC30</strain>
        <strain evidence="9 16">KLC01</strain>
    </source>
</reference>
<keyword evidence="3 6" id="KW-0057">Aromatic amino acid biosynthesis</keyword>
<feature type="active site" description="Schiff-base intermediate with substrate" evidence="6">
    <location>
        <position position="143"/>
    </location>
</feature>
<dbReference type="GO" id="GO:0046279">
    <property type="term" value="P:3,4-dihydroxybenzoate biosynthetic process"/>
    <property type="evidence" value="ECO:0007669"/>
    <property type="project" value="TreeGrafter"/>
</dbReference>
<reference evidence="7 12" key="1">
    <citation type="submission" date="2014-05" db="EMBL/GenBank/DDBJ databases">
        <authorList>
            <person name="Daugherty S.C."/>
            <person name="Tallon L.J."/>
            <person name="Sadzewicz L."/>
            <person name="Kilian M."/>
            <person name="Tettelin H."/>
        </authorList>
    </citation>
    <scope>NUCLEOTIDE SEQUENCE [LARGE SCALE GENOMIC DNA]</scope>
    <source>
        <strain evidence="7 12">SK629</strain>
    </source>
</reference>
<comment type="caution">
    <text evidence="7">The sequence shown here is derived from an EMBL/GenBank/DDBJ whole genome shotgun (WGS) entry which is preliminary data.</text>
</comment>
<dbReference type="RefSeq" id="WP_042900899.1">
    <property type="nucleotide sequence ID" value="NZ_JASHFB010000008.1"/>
</dbReference>
<dbReference type="SUPFAM" id="SSF51569">
    <property type="entry name" value="Aldolase"/>
    <property type="match status" value="1"/>
</dbReference>
<evidence type="ECO:0000313" key="7">
    <source>
        <dbReference type="EMBL" id="KEQ35564.1"/>
    </source>
</evidence>
<dbReference type="UniPathway" id="UPA00053">
    <property type="reaction ID" value="UER00086"/>
</dbReference>
<comment type="catalytic activity">
    <reaction evidence="1 6">
        <text>3-dehydroquinate = 3-dehydroshikimate + H2O</text>
        <dbReference type="Rhea" id="RHEA:21096"/>
        <dbReference type="ChEBI" id="CHEBI:15377"/>
        <dbReference type="ChEBI" id="CHEBI:16630"/>
        <dbReference type="ChEBI" id="CHEBI:32364"/>
        <dbReference type="EC" id="4.2.1.10"/>
    </reaction>
</comment>
<dbReference type="EC" id="4.2.1.10" evidence="6"/>
<evidence type="ECO:0000313" key="15">
    <source>
        <dbReference type="Proteomes" id="UP000273244"/>
    </source>
</evidence>
<dbReference type="FunFam" id="3.20.20.70:FF:000047">
    <property type="entry name" value="3-dehydroquinate dehydratase"/>
    <property type="match status" value="1"/>
</dbReference>
<dbReference type="PATRIC" id="fig|28037.95.peg.1010"/>
<comment type="function">
    <text evidence="6">Involved in the third step of the chorismate pathway, which leads to the biosynthesis of aromatic amino acids. Catalyzes the cis-dehydration of 3-dehydroquinate (DHQ) and introduces the first double bond of the aromatic ring to yield 3-dehydroshikimate.</text>
</comment>
<feature type="binding site" evidence="6">
    <location>
        <position position="209"/>
    </location>
    <ligand>
        <name>3-dehydroquinate</name>
        <dbReference type="ChEBI" id="CHEBI:32364"/>
    </ligand>
</feature>
<evidence type="ECO:0000313" key="14">
    <source>
        <dbReference type="Proteomes" id="UP000271977"/>
    </source>
</evidence>
<evidence type="ECO:0000256" key="4">
    <source>
        <dbReference type="ARBA" id="ARBA00023239"/>
    </source>
</evidence>
<dbReference type="HAMAP" id="MF_00214">
    <property type="entry name" value="AroD"/>
    <property type="match status" value="1"/>
</dbReference>
<comment type="similarity">
    <text evidence="6">Belongs to the type-I 3-dehydroquinase family.</text>
</comment>
<dbReference type="Pfam" id="PF01487">
    <property type="entry name" value="DHquinase_I"/>
    <property type="match status" value="1"/>
</dbReference>
<feature type="binding site" evidence="6">
    <location>
        <position position="6"/>
    </location>
    <ligand>
        <name>3-dehydroquinate</name>
        <dbReference type="ChEBI" id="CHEBI:32364"/>
    </ligand>
</feature>
<dbReference type="EMBL" id="JPFU01000012">
    <property type="protein sequence ID" value="KEQ35564.1"/>
    <property type="molecule type" value="Genomic_DNA"/>
</dbReference>
<dbReference type="GO" id="GO:0009423">
    <property type="term" value="P:chorismate biosynthetic process"/>
    <property type="evidence" value="ECO:0007669"/>
    <property type="project" value="UniProtKB-UniRule"/>
</dbReference>
<reference evidence="8 13" key="2">
    <citation type="submission" date="2017-02" db="EMBL/GenBank/DDBJ databases">
        <title>Draft genome sequence of Streptococcus mitis CCUG 63687.</title>
        <authorList>
            <person name="Salva-Serra F."/>
            <person name="Engstrom-Jakobsson H."/>
            <person name="Thorell K."/>
            <person name="Jaen-Luchoro D."/>
            <person name="Gonzales-Siles L."/>
            <person name="Karlsson R."/>
            <person name="Yazdan S."/>
            <person name="Boulund F."/>
            <person name="Johnning A."/>
            <person name="Engstrand L."/>
            <person name="Kristiansson E."/>
            <person name="Moore E."/>
        </authorList>
    </citation>
    <scope>NUCLEOTIDE SEQUENCE [LARGE SCALE GENOMIC DNA]</scope>
    <source>
        <strain evidence="8 13">CCUG 63687</strain>
    </source>
</reference>
<feature type="binding site" evidence="6">
    <location>
        <position position="186"/>
    </location>
    <ligand>
        <name>3-dehydroquinate</name>
        <dbReference type="ChEBI" id="CHEBI:32364"/>
    </ligand>
</feature>
<dbReference type="AlphaFoldDB" id="A0A081PXZ1"/>
<keyword evidence="5 6" id="KW-0704">Schiff base</keyword>
<comment type="subunit">
    <text evidence="6">Homodimer.</text>
</comment>